<proteinExistence type="predicted"/>
<evidence type="ECO:0000313" key="3">
    <source>
        <dbReference type="Proteomes" id="UP000823775"/>
    </source>
</evidence>
<protein>
    <submittedName>
        <fullName evidence="2">Uncharacterized protein</fullName>
    </submittedName>
</protein>
<keyword evidence="3" id="KW-1185">Reference proteome</keyword>
<sequence length="417" mass="45684">MDEDNAFERRCKIRPVLGNITNQIGNKRPFSSLLGNSSLKSLDRGSESLGGKFVLVDDGDNAKRLCVAPRPCNKIRSSKVDVVSGISKIPNQNQDPNLTCVDSAIAISPTTIGDDNKNSGACGSATEIVNDRERIPKKTFEVINDMDGLVTGVPVPALSGTEDHDAARSCEVNGDSEGTESEDMFPNGPDEQGLDNLIMSQSGSVDFARLPESQESRVKLDTCAGTQTCEDNSSLTASIESIKACSCTFCTKAAYIWLDLHYQDTKGRISAIKKSQREARLLVERSFKDKELQNEGPEKNIEAANLESNLMGHWKSLFQHMEHIFQHESDQLEGSLVTLTDLKERCKTELDSICLDLCEVVQICCSQPLSFIALNQLSPFMIALNQLSPFITVGSLNSQKHHLKATITPARLRSDDT</sequence>
<dbReference type="PANTHER" id="PTHR33924">
    <property type="entry name" value="CATION-TRANSPORTING ATPASE"/>
    <property type="match status" value="1"/>
</dbReference>
<dbReference type="Proteomes" id="UP000823775">
    <property type="component" value="Unassembled WGS sequence"/>
</dbReference>
<feature type="region of interest" description="Disordered" evidence="1">
    <location>
        <begin position="158"/>
        <end position="183"/>
    </location>
</feature>
<organism evidence="2 3">
    <name type="scientific">Datura stramonium</name>
    <name type="common">Jimsonweed</name>
    <name type="synonym">Common thornapple</name>
    <dbReference type="NCBI Taxonomy" id="4076"/>
    <lineage>
        <taxon>Eukaryota</taxon>
        <taxon>Viridiplantae</taxon>
        <taxon>Streptophyta</taxon>
        <taxon>Embryophyta</taxon>
        <taxon>Tracheophyta</taxon>
        <taxon>Spermatophyta</taxon>
        <taxon>Magnoliopsida</taxon>
        <taxon>eudicotyledons</taxon>
        <taxon>Gunneridae</taxon>
        <taxon>Pentapetalae</taxon>
        <taxon>asterids</taxon>
        <taxon>lamiids</taxon>
        <taxon>Solanales</taxon>
        <taxon>Solanaceae</taxon>
        <taxon>Solanoideae</taxon>
        <taxon>Datureae</taxon>
        <taxon>Datura</taxon>
    </lineage>
</organism>
<evidence type="ECO:0000313" key="2">
    <source>
        <dbReference type="EMBL" id="MCD9638059.1"/>
    </source>
</evidence>
<comment type="caution">
    <text evidence="2">The sequence shown here is derived from an EMBL/GenBank/DDBJ whole genome shotgun (WGS) entry which is preliminary data.</text>
</comment>
<reference evidence="2 3" key="1">
    <citation type="journal article" date="2021" name="BMC Genomics">
        <title>Datura genome reveals duplications of psychoactive alkaloid biosynthetic genes and high mutation rate following tissue culture.</title>
        <authorList>
            <person name="Rajewski A."/>
            <person name="Carter-House D."/>
            <person name="Stajich J."/>
            <person name="Litt A."/>
        </authorList>
    </citation>
    <scope>NUCLEOTIDE SEQUENCE [LARGE SCALE GENOMIC DNA]</scope>
    <source>
        <strain evidence="2">AR-01</strain>
    </source>
</reference>
<dbReference type="PANTHER" id="PTHR33924:SF1">
    <property type="entry name" value="DNA-DIRECTED RNA POLYMERASE SUBUNIT BETA"/>
    <property type="match status" value="1"/>
</dbReference>
<accession>A0ABS8UUD0</accession>
<gene>
    <name evidence="2" type="ORF">HAX54_021762</name>
</gene>
<dbReference type="EMBL" id="JACEIK010002610">
    <property type="protein sequence ID" value="MCD9638059.1"/>
    <property type="molecule type" value="Genomic_DNA"/>
</dbReference>
<evidence type="ECO:0000256" key="1">
    <source>
        <dbReference type="SAM" id="MobiDB-lite"/>
    </source>
</evidence>
<name>A0ABS8UUD0_DATST</name>